<name>A0A1G6MJ02_9BACI</name>
<dbReference type="AlphaFoldDB" id="A0A1G6MJ02"/>
<accession>A0A1G6MJ02</accession>
<evidence type="ECO:0000313" key="2">
    <source>
        <dbReference type="Proteomes" id="UP000242949"/>
    </source>
</evidence>
<sequence>MHVRYRCKHCFSILAELNHQRLTFEQLGFRYFTTEEQKQMTKKTESGVVDVFVICESCEDALKTYPDYHELDYFIH</sequence>
<organism evidence="1 2">
    <name type="scientific">Pelagirhabdus alkalitolerans</name>
    <dbReference type="NCBI Taxonomy" id="1612202"/>
    <lineage>
        <taxon>Bacteria</taxon>
        <taxon>Bacillati</taxon>
        <taxon>Bacillota</taxon>
        <taxon>Bacilli</taxon>
        <taxon>Bacillales</taxon>
        <taxon>Bacillaceae</taxon>
        <taxon>Pelagirhabdus</taxon>
    </lineage>
</organism>
<dbReference type="GO" id="GO:0010468">
    <property type="term" value="P:regulation of gene expression"/>
    <property type="evidence" value="ECO:0007669"/>
    <property type="project" value="InterPro"/>
</dbReference>
<dbReference type="Proteomes" id="UP000242949">
    <property type="component" value="Unassembled WGS sequence"/>
</dbReference>
<evidence type="ECO:0000313" key="1">
    <source>
        <dbReference type="EMBL" id="SDC55489.1"/>
    </source>
</evidence>
<dbReference type="InterPro" id="IPR020115">
    <property type="entry name" value="Fin"/>
</dbReference>
<dbReference type="EMBL" id="FMYI01000011">
    <property type="protein sequence ID" value="SDC55489.1"/>
    <property type="molecule type" value="Genomic_DNA"/>
</dbReference>
<dbReference type="Pfam" id="PF10955">
    <property type="entry name" value="Fin"/>
    <property type="match status" value="1"/>
</dbReference>
<dbReference type="STRING" id="1612202.SAMN05421734_11135"/>
<gene>
    <name evidence="1" type="ORF">SAMN05421734_11135</name>
</gene>
<keyword evidence="2" id="KW-1185">Reference proteome</keyword>
<dbReference type="OrthoDB" id="2084556at2"/>
<dbReference type="RefSeq" id="WP_090796964.1">
    <property type="nucleotide sequence ID" value="NZ_FMYI01000011.1"/>
</dbReference>
<proteinExistence type="predicted"/>
<reference evidence="2" key="1">
    <citation type="submission" date="2016-09" db="EMBL/GenBank/DDBJ databases">
        <authorList>
            <person name="Varghese N."/>
            <person name="Submissions S."/>
        </authorList>
    </citation>
    <scope>NUCLEOTIDE SEQUENCE [LARGE SCALE GENOMIC DNA]</scope>
    <source>
        <strain evidence="2">S5</strain>
    </source>
</reference>
<protein>
    <submittedName>
        <fullName evidence="1">Uncharacterized protein</fullName>
    </submittedName>
</protein>